<dbReference type="EMBL" id="JBHTMO010000035">
    <property type="protein sequence ID" value="MFD1393892.1"/>
    <property type="molecule type" value="Genomic_DNA"/>
</dbReference>
<sequence>MPKEQKINVTQEDVTRNGHTVSVLTLGKNEIGYVEPEEDGKHFNAYLAGDAQAHRQKTMDAAVEFLLAEYHLHQG</sequence>
<dbReference type="RefSeq" id="WP_125585629.1">
    <property type="nucleotide sequence ID" value="NZ_JBHTMO010000035.1"/>
</dbReference>
<gene>
    <name evidence="1" type="ORF">ACFQ3L_09975</name>
</gene>
<reference evidence="2" key="1">
    <citation type="journal article" date="2019" name="Int. J. Syst. Evol. Microbiol.">
        <title>The Global Catalogue of Microorganisms (GCM) 10K type strain sequencing project: providing services to taxonomists for standard genome sequencing and annotation.</title>
        <authorList>
            <consortium name="The Broad Institute Genomics Platform"/>
            <consortium name="The Broad Institute Genome Sequencing Center for Infectious Disease"/>
            <person name="Wu L."/>
            <person name="Ma J."/>
        </authorList>
    </citation>
    <scope>NUCLEOTIDE SEQUENCE [LARGE SCALE GENOMIC DNA]</scope>
    <source>
        <strain evidence="2">CCM 8911</strain>
    </source>
</reference>
<dbReference type="Proteomes" id="UP001597249">
    <property type="component" value="Unassembled WGS sequence"/>
</dbReference>
<proteinExistence type="predicted"/>
<accession>A0ABW4BEA3</accession>
<protein>
    <submittedName>
        <fullName evidence="1">DUF2969 family protein</fullName>
    </submittedName>
</protein>
<evidence type="ECO:0000313" key="2">
    <source>
        <dbReference type="Proteomes" id="UP001597249"/>
    </source>
</evidence>
<organism evidence="1 2">
    <name type="scientific">Lacticaseibacillus jixianensis</name>
    <dbReference type="NCBI Taxonomy" id="2486012"/>
    <lineage>
        <taxon>Bacteria</taxon>
        <taxon>Bacillati</taxon>
        <taxon>Bacillota</taxon>
        <taxon>Bacilli</taxon>
        <taxon>Lactobacillales</taxon>
        <taxon>Lactobacillaceae</taxon>
        <taxon>Lacticaseibacillus</taxon>
    </lineage>
</organism>
<name>A0ABW4BEA3_9LACO</name>
<keyword evidence="2" id="KW-1185">Reference proteome</keyword>
<evidence type="ECO:0000313" key="1">
    <source>
        <dbReference type="EMBL" id="MFD1393892.1"/>
    </source>
</evidence>
<dbReference type="InterPro" id="IPR021351">
    <property type="entry name" value="DUF2969"/>
</dbReference>
<dbReference type="Pfam" id="PF11184">
    <property type="entry name" value="DUF2969"/>
    <property type="match status" value="1"/>
</dbReference>
<comment type="caution">
    <text evidence="1">The sequence shown here is derived from an EMBL/GenBank/DDBJ whole genome shotgun (WGS) entry which is preliminary data.</text>
</comment>